<sequence>MSTSNPLKIDHLYTGSAPDLGPETVDRIASVNQYLQQRWTNYFGELTAPLGGKAGWPSHVIGQSTLFVSKNNTTGLLGNNSVPANQGNITSTLLDGPTFIPCGSKDDTNINQKILDLRAWLDSAQSIATTPKEK</sequence>
<comment type="caution">
    <text evidence="1">The sequence shown here is derived from an EMBL/GenBank/DDBJ whole genome shotgun (WGS) entry which is preliminary data.</text>
</comment>
<organism evidence="1 2">
    <name type="scientific">Halocaridina rubra</name>
    <name type="common">Hawaiian red shrimp</name>
    <dbReference type="NCBI Taxonomy" id="373956"/>
    <lineage>
        <taxon>Eukaryota</taxon>
        <taxon>Metazoa</taxon>
        <taxon>Ecdysozoa</taxon>
        <taxon>Arthropoda</taxon>
        <taxon>Crustacea</taxon>
        <taxon>Multicrustacea</taxon>
        <taxon>Malacostraca</taxon>
        <taxon>Eumalacostraca</taxon>
        <taxon>Eucarida</taxon>
        <taxon>Decapoda</taxon>
        <taxon>Pleocyemata</taxon>
        <taxon>Caridea</taxon>
        <taxon>Atyoidea</taxon>
        <taxon>Atyidae</taxon>
        <taxon>Halocaridina</taxon>
    </lineage>
</organism>
<keyword evidence="2" id="KW-1185">Reference proteome</keyword>
<evidence type="ECO:0000313" key="1">
    <source>
        <dbReference type="EMBL" id="KAK7036660.1"/>
    </source>
</evidence>
<dbReference type="Proteomes" id="UP001381693">
    <property type="component" value="Unassembled WGS sequence"/>
</dbReference>
<evidence type="ECO:0000313" key="2">
    <source>
        <dbReference type="Proteomes" id="UP001381693"/>
    </source>
</evidence>
<reference evidence="1 2" key="1">
    <citation type="submission" date="2023-11" db="EMBL/GenBank/DDBJ databases">
        <title>Halocaridina rubra genome assembly.</title>
        <authorList>
            <person name="Smith C."/>
        </authorList>
    </citation>
    <scope>NUCLEOTIDE SEQUENCE [LARGE SCALE GENOMIC DNA]</scope>
    <source>
        <strain evidence="1">EP-1</strain>
        <tissue evidence="1">Whole</tissue>
    </source>
</reference>
<gene>
    <name evidence="1" type="ORF">SK128_007174</name>
</gene>
<accession>A0AAN8WKP7</accession>
<name>A0AAN8WKP7_HALRR</name>
<dbReference type="EMBL" id="JAXCGZ010022170">
    <property type="protein sequence ID" value="KAK7036660.1"/>
    <property type="molecule type" value="Genomic_DNA"/>
</dbReference>
<proteinExistence type="predicted"/>
<protein>
    <submittedName>
        <fullName evidence="1">Uncharacterized protein</fullName>
    </submittedName>
</protein>
<dbReference type="AlphaFoldDB" id="A0AAN8WKP7"/>